<gene>
    <name evidence="2" type="ORF">PACLA_8A068826</name>
</gene>
<evidence type="ECO:0000313" key="2">
    <source>
        <dbReference type="EMBL" id="CAB4034441.1"/>
    </source>
</evidence>
<feature type="region of interest" description="Disordered" evidence="1">
    <location>
        <begin position="356"/>
        <end position="416"/>
    </location>
</feature>
<feature type="non-terminal residue" evidence="2">
    <location>
        <position position="785"/>
    </location>
</feature>
<reference evidence="2" key="1">
    <citation type="submission" date="2020-04" db="EMBL/GenBank/DDBJ databases">
        <authorList>
            <person name="Alioto T."/>
            <person name="Alioto T."/>
            <person name="Gomez Garrido J."/>
        </authorList>
    </citation>
    <scope>NUCLEOTIDE SEQUENCE</scope>
    <source>
        <strain evidence="2">A484AB</strain>
    </source>
</reference>
<evidence type="ECO:0000313" key="3">
    <source>
        <dbReference type="Proteomes" id="UP001152795"/>
    </source>
</evidence>
<organism evidence="2 3">
    <name type="scientific">Paramuricea clavata</name>
    <name type="common">Red gorgonian</name>
    <name type="synonym">Violescent sea-whip</name>
    <dbReference type="NCBI Taxonomy" id="317549"/>
    <lineage>
        <taxon>Eukaryota</taxon>
        <taxon>Metazoa</taxon>
        <taxon>Cnidaria</taxon>
        <taxon>Anthozoa</taxon>
        <taxon>Octocorallia</taxon>
        <taxon>Malacalcyonacea</taxon>
        <taxon>Plexauridae</taxon>
        <taxon>Paramuricea</taxon>
    </lineage>
</organism>
<dbReference type="PANTHER" id="PTHR47331:SF5">
    <property type="entry name" value="RIBONUCLEASE H"/>
    <property type="match status" value="1"/>
</dbReference>
<protein>
    <submittedName>
        <fullName evidence="2">Uncharacterized protein</fullName>
    </submittedName>
</protein>
<feature type="compositionally biased region" description="Polar residues" evidence="1">
    <location>
        <begin position="356"/>
        <end position="369"/>
    </location>
</feature>
<dbReference type="PANTHER" id="PTHR47331">
    <property type="entry name" value="PHD-TYPE DOMAIN-CONTAINING PROTEIN"/>
    <property type="match status" value="1"/>
</dbReference>
<keyword evidence="3" id="KW-1185">Reference proteome</keyword>
<name>A0A6S7JTR6_PARCT</name>
<feature type="region of interest" description="Disordered" evidence="1">
    <location>
        <begin position="102"/>
        <end position="144"/>
    </location>
</feature>
<feature type="compositionally biased region" description="Pro residues" evidence="1">
    <location>
        <begin position="405"/>
        <end position="415"/>
    </location>
</feature>
<sequence length="785" mass="87967">MNEAKKARTIAKSSFTRSAKSIQRLIEQGRPEPEVVKAGGIFETAYERVLSKHEGFAILVEEKDYEQEEEWMEDVSKEYDAICIMINDYKITMAPKNNITTDKVENPASSQDVDVDPNNTNIPSGSGIDETAESVPPGETEPTVTLELSPDNQAAATNFSTYAAPSPSPTSMKLRTERAPLPKFDGNVRNYLDFRRDFKFLVEKQYTTQEALYVLRSCLDKSSADLIKCKEDYDAAWEKLDREYGDPRIVSDVLLSDLEKVKPVDEFDYAHFVQYHALIEKIFSMLTKLNRPGDLDNTTTLSAMEKKLSRNDRLKWADYQEEKGVTPKIENFLKWMEKEVRKRKIAGADIRSQRTISRSADNKGSVNTITLKGEKGTSTGTSTDKLDSRTENPGEVLGEGNQSPTQPPPPPPPPTFQHCWLCKQPHQLDTCQRFLSMTPTVRLTEVRKAHACYFCLKIQRNPCRRKKKCTLLRDGEACKFSHHPLLHGAPFERMSNNNVAVIAGGESLLPTLEVSAINSISKQKAKANILFDGGSQLTLIREQFAQNLGLHGESIGIRISKVGGTKELLQTKIYTLQIRSLDGGPKFALKAVAIPLISENVRAVRIEKYAKLFKIDAKRLHRGSGAVDILIGIDHARLHGGNTLVNGNFAVRQSPLGAVVFEAGPDGLCSVNRIHLVRLNDPVDLTSFWSTEQMGVEVNPCYTKRTPGEKLLSSIEKEEAKIIRDSAVKQEDQWTSMQLSQDNDANDMLIECRKVNVVVNLPACCPLMQFTKRFSKYRRAVRVLA</sequence>
<dbReference type="InterPro" id="IPR005312">
    <property type="entry name" value="DUF1759"/>
</dbReference>
<dbReference type="Proteomes" id="UP001152795">
    <property type="component" value="Unassembled WGS sequence"/>
</dbReference>
<dbReference type="Pfam" id="PF03564">
    <property type="entry name" value="DUF1759"/>
    <property type="match status" value="1"/>
</dbReference>
<dbReference type="EMBL" id="CACRXK020020117">
    <property type="protein sequence ID" value="CAB4034441.1"/>
    <property type="molecule type" value="Genomic_DNA"/>
</dbReference>
<accession>A0A6S7JTR6</accession>
<proteinExistence type="predicted"/>
<dbReference type="AlphaFoldDB" id="A0A6S7JTR6"/>
<feature type="compositionally biased region" description="Polar residues" evidence="1">
    <location>
        <begin position="102"/>
        <end position="124"/>
    </location>
</feature>
<evidence type="ECO:0000256" key="1">
    <source>
        <dbReference type="SAM" id="MobiDB-lite"/>
    </source>
</evidence>
<comment type="caution">
    <text evidence="2">The sequence shown here is derived from an EMBL/GenBank/DDBJ whole genome shotgun (WGS) entry which is preliminary data.</text>
</comment>